<dbReference type="PANTHER" id="PTHR43248">
    <property type="entry name" value="2-SUCCINYL-6-HYDROXY-2,4-CYCLOHEXADIENE-1-CARBOXYLATE SYNTHASE"/>
    <property type="match status" value="1"/>
</dbReference>
<dbReference type="Proteomes" id="UP000198923">
    <property type="component" value="Unassembled WGS sequence"/>
</dbReference>
<name>A0A1G8BSV2_9ACTN</name>
<keyword evidence="3" id="KW-0378">Hydrolase</keyword>
<keyword evidence="9" id="KW-1185">Reference proteome</keyword>
<dbReference type="Gene3D" id="3.40.50.1820">
    <property type="entry name" value="alpha/beta hydrolase"/>
    <property type="match status" value="1"/>
</dbReference>
<feature type="domain" description="Peptidase S33 tripeptidyl aminopeptidase-like C-terminal" evidence="7">
    <location>
        <begin position="382"/>
        <end position="479"/>
    </location>
</feature>
<dbReference type="EMBL" id="FNCN01000014">
    <property type="protein sequence ID" value="SDH36179.1"/>
    <property type="molecule type" value="Genomic_DNA"/>
</dbReference>
<dbReference type="InterPro" id="IPR000073">
    <property type="entry name" value="AB_hydrolase_1"/>
</dbReference>
<dbReference type="PANTHER" id="PTHR43248:SF29">
    <property type="entry name" value="TRIPEPTIDYL AMINOPEPTIDASE"/>
    <property type="match status" value="1"/>
</dbReference>
<comment type="similarity">
    <text evidence="1">Belongs to the peptidase S33 family.</text>
</comment>
<organism evidence="8 9">
    <name type="scientific">Sinosporangium album</name>
    <dbReference type="NCBI Taxonomy" id="504805"/>
    <lineage>
        <taxon>Bacteria</taxon>
        <taxon>Bacillati</taxon>
        <taxon>Actinomycetota</taxon>
        <taxon>Actinomycetes</taxon>
        <taxon>Streptosporangiales</taxon>
        <taxon>Streptosporangiaceae</taxon>
        <taxon>Sinosporangium</taxon>
    </lineage>
</organism>
<evidence type="ECO:0000256" key="3">
    <source>
        <dbReference type="ARBA" id="ARBA00022801"/>
    </source>
</evidence>
<dbReference type="Pfam" id="PF00561">
    <property type="entry name" value="Abhydrolase_1"/>
    <property type="match status" value="1"/>
</dbReference>
<evidence type="ECO:0000259" key="7">
    <source>
        <dbReference type="Pfam" id="PF08386"/>
    </source>
</evidence>
<accession>A0A1G8BSV2</accession>
<reference evidence="8 9" key="1">
    <citation type="submission" date="2016-10" db="EMBL/GenBank/DDBJ databases">
        <authorList>
            <person name="de Groot N.N."/>
        </authorList>
    </citation>
    <scope>NUCLEOTIDE SEQUENCE [LARGE SCALE GENOMIC DNA]</scope>
    <source>
        <strain evidence="8 9">CPCC 201354</strain>
    </source>
</reference>
<sequence length="511" mass="55671">MRRRMGFILVAFTALIASLLQAPAATASAQRTITWEPCPEDATVDCGKLTLPIDWSNPQGPTFEFAVARRKATNPAARIGSLVYQPGGPGGSGVQDVLANYLPFTPELASRFDIVGIDPRGVGRSQPVLCSMDLLLQAPQTVLKNQADFDAVVAFNTKRREDCRTRTGPMFDHVDTLNVAHDLEALREALGDDKLTYYGISYGTLIGQIYAERYPGRVRALGLDANMDHSIGTRAFLDQESWALEDSFTEFVAWCGRTPSCALHGRDVKAVWADLYGRAERGELHAPGDPTLPITPLVLSYEVMIAGYVPSWAQLASVLAMLADGTGNAPMKAKPFTTTSEAVPYPLEIFCQDWQLPIRNYREYARHVKRSKAIAPNTRFSPLAFETVTSCLGHPSPIDNPQRRLRVDGTPTLLLGSSLHDPATPYPWSVSTARQIGREARLLTYEGWGHGAYPRSACAAEVFDRYLTDLVVPPRGSRCPAVPPAEVSTRSAVPAPLNGPLPGLPGWTLGS</sequence>
<feature type="signal peptide" evidence="5">
    <location>
        <begin position="1"/>
        <end position="29"/>
    </location>
</feature>
<proteinExistence type="inferred from homology"/>
<evidence type="ECO:0000256" key="5">
    <source>
        <dbReference type="SAM" id="SignalP"/>
    </source>
</evidence>
<dbReference type="GO" id="GO:0016787">
    <property type="term" value="F:hydrolase activity"/>
    <property type="evidence" value="ECO:0007669"/>
    <property type="project" value="UniProtKB-KW"/>
</dbReference>
<dbReference type="Pfam" id="PF08386">
    <property type="entry name" value="Abhydrolase_4"/>
    <property type="match status" value="1"/>
</dbReference>
<keyword evidence="2 5" id="KW-0732">Signal</keyword>
<evidence type="ECO:0000313" key="8">
    <source>
        <dbReference type="EMBL" id="SDH36179.1"/>
    </source>
</evidence>
<dbReference type="InterPro" id="IPR051601">
    <property type="entry name" value="Serine_prot/Carboxylest_S33"/>
</dbReference>
<feature type="chain" id="PRO_5011792863" evidence="5">
    <location>
        <begin position="30"/>
        <end position="511"/>
    </location>
</feature>
<protein>
    <submittedName>
        <fullName evidence="8">Pimeloyl-ACP methyl ester carboxylesterase</fullName>
    </submittedName>
</protein>
<evidence type="ECO:0000256" key="1">
    <source>
        <dbReference type="ARBA" id="ARBA00010088"/>
    </source>
</evidence>
<dbReference type="SUPFAM" id="SSF53474">
    <property type="entry name" value="alpha/beta-Hydrolases"/>
    <property type="match status" value="1"/>
</dbReference>
<evidence type="ECO:0000256" key="4">
    <source>
        <dbReference type="SAM" id="MobiDB-lite"/>
    </source>
</evidence>
<gene>
    <name evidence="8" type="ORF">SAMN05421505_114143</name>
</gene>
<dbReference type="AlphaFoldDB" id="A0A1G8BSV2"/>
<evidence type="ECO:0000259" key="6">
    <source>
        <dbReference type="Pfam" id="PF00561"/>
    </source>
</evidence>
<dbReference type="InterPro" id="IPR029058">
    <property type="entry name" value="AB_hydrolase_fold"/>
</dbReference>
<feature type="domain" description="AB hydrolase-1" evidence="6">
    <location>
        <begin position="82"/>
        <end position="271"/>
    </location>
</feature>
<evidence type="ECO:0000256" key="2">
    <source>
        <dbReference type="ARBA" id="ARBA00022729"/>
    </source>
</evidence>
<evidence type="ECO:0000313" key="9">
    <source>
        <dbReference type="Proteomes" id="UP000198923"/>
    </source>
</evidence>
<dbReference type="STRING" id="504805.SAMN05421505_114143"/>
<dbReference type="InterPro" id="IPR013595">
    <property type="entry name" value="Pept_S33_TAP-like_C"/>
</dbReference>
<feature type="region of interest" description="Disordered" evidence="4">
    <location>
        <begin position="478"/>
        <end position="499"/>
    </location>
</feature>